<feature type="transmembrane region" description="Helical" evidence="2">
    <location>
        <begin position="38"/>
        <end position="57"/>
    </location>
</feature>
<reference evidence="3 4" key="1">
    <citation type="submission" date="2016-10" db="EMBL/GenBank/DDBJ databases">
        <title>Genome sequence of Streptomyces sp. MUSC 93.</title>
        <authorList>
            <person name="Lee L.-H."/>
            <person name="Ser H.-L."/>
            <person name="Law J.W.-F."/>
        </authorList>
    </citation>
    <scope>NUCLEOTIDE SEQUENCE [LARGE SCALE GENOMIC DNA]</scope>
    <source>
        <strain evidence="3 4">MUSC 93</strain>
    </source>
</reference>
<keyword evidence="2" id="KW-0472">Membrane</keyword>
<accession>A0A1S2NVW2</accession>
<evidence type="ECO:0008006" key="5">
    <source>
        <dbReference type="Google" id="ProtNLM"/>
    </source>
</evidence>
<feature type="transmembrane region" description="Helical" evidence="2">
    <location>
        <begin position="343"/>
        <end position="361"/>
    </location>
</feature>
<evidence type="ECO:0000313" key="3">
    <source>
        <dbReference type="EMBL" id="OIJ85392.1"/>
    </source>
</evidence>
<protein>
    <recommendedName>
        <fullName evidence="5">Glycosyltransferase RgtA/B/C/D-like domain-containing protein</fullName>
    </recommendedName>
</protein>
<comment type="caution">
    <text evidence="3">The sequence shown here is derived from an EMBL/GenBank/DDBJ whole genome shotgun (WGS) entry which is preliminary data.</text>
</comment>
<evidence type="ECO:0000256" key="1">
    <source>
        <dbReference type="SAM" id="MobiDB-lite"/>
    </source>
</evidence>
<feature type="transmembrane region" description="Helical" evidence="2">
    <location>
        <begin position="180"/>
        <end position="198"/>
    </location>
</feature>
<dbReference type="AlphaFoldDB" id="A0A1S2NVW2"/>
<proteinExistence type="predicted"/>
<feature type="transmembrane region" description="Helical" evidence="2">
    <location>
        <begin position="266"/>
        <end position="288"/>
    </location>
</feature>
<evidence type="ECO:0000256" key="2">
    <source>
        <dbReference type="SAM" id="Phobius"/>
    </source>
</evidence>
<dbReference type="Proteomes" id="UP000179935">
    <property type="component" value="Unassembled WGS sequence"/>
</dbReference>
<dbReference type="OrthoDB" id="3277912at2"/>
<feature type="transmembrane region" description="Helical" evidence="2">
    <location>
        <begin position="368"/>
        <end position="388"/>
    </location>
</feature>
<feature type="transmembrane region" description="Helical" evidence="2">
    <location>
        <begin position="413"/>
        <end position="433"/>
    </location>
</feature>
<sequence>MTTLISDPESPQAHGKEGCAPEVPKAPGRIHRVLAHEWTLAAVGSVLLAVLMTWPTARHLATTIPQDVYDPLLQAWQIAWGGHALATDPADIWDANAFFPERLSLAYSDSLLGYAPLGMIGSGASAAVARYNVIYVLVHALAFFGAYALTRQLGSRIPGALVAGMAFGYAPWRLAHGGHLNILSTGGIALALAMLARGHGFSLRDGYRAGHPRLGWILAGWAVAAWQITLGFGLGISFGYVLLVIGFIMAMGRLRGHRADASGRVLIGNLSGGALFTVTTALMARPYLHITEMYPDARRTVADLALYSPPLRGMLTAPAESWLWGSSHQEVRATLAAPAEMTLLPGFVLIGLAVIGLGLSAWHPRTRLWLGGATVLAGYLALGTQAWGGGKYGYLFLFRHLPGLDAIRTPGRLVVWVTLLLAVLAAGAVSALCDRMDAIAGEKPDSGRRILVRLAMLAPVLLIGIECFNVTPHPRAPTTPAALLGERGPVLVLPSDMMTDPAVMLWSTNGFPRIVNGSSGFSPASQERIRTVSASFPSAESIDYLRTIGVRTVIVLRDRVPGTRWQGAAYGSVAEFGVDRRDVGTAVVFSW</sequence>
<dbReference type="RefSeq" id="WP_071369321.1">
    <property type="nucleotide sequence ID" value="NZ_MLYP01000092.1"/>
</dbReference>
<keyword evidence="2" id="KW-0812">Transmembrane</keyword>
<gene>
    <name evidence="3" type="ORF">BIV24_28355</name>
</gene>
<feature type="transmembrane region" description="Helical" evidence="2">
    <location>
        <begin position="234"/>
        <end position="254"/>
    </location>
</feature>
<name>A0A1S2NVW2_9ACTN</name>
<organism evidence="3 4">
    <name type="scientific">Streptomyces colonosanans</name>
    <dbReference type="NCBI Taxonomy" id="1428652"/>
    <lineage>
        <taxon>Bacteria</taxon>
        <taxon>Bacillati</taxon>
        <taxon>Actinomycetota</taxon>
        <taxon>Actinomycetes</taxon>
        <taxon>Kitasatosporales</taxon>
        <taxon>Streptomycetaceae</taxon>
        <taxon>Streptomyces</taxon>
    </lineage>
</organism>
<feature type="transmembrane region" description="Helical" evidence="2">
    <location>
        <begin position="133"/>
        <end position="150"/>
    </location>
</feature>
<keyword evidence="2" id="KW-1133">Transmembrane helix</keyword>
<dbReference type="EMBL" id="MLYP01000092">
    <property type="protein sequence ID" value="OIJ85392.1"/>
    <property type="molecule type" value="Genomic_DNA"/>
</dbReference>
<dbReference type="STRING" id="1428652.BIV24_28355"/>
<keyword evidence="4" id="KW-1185">Reference proteome</keyword>
<evidence type="ECO:0000313" key="4">
    <source>
        <dbReference type="Proteomes" id="UP000179935"/>
    </source>
</evidence>
<feature type="region of interest" description="Disordered" evidence="1">
    <location>
        <begin position="1"/>
        <end position="22"/>
    </location>
</feature>